<evidence type="ECO:0000313" key="2">
    <source>
        <dbReference type="Proteomes" id="UP000295164"/>
    </source>
</evidence>
<dbReference type="EMBL" id="SKFH01000016">
    <property type="protein sequence ID" value="TCZ70490.1"/>
    <property type="molecule type" value="Genomic_DNA"/>
</dbReference>
<dbReference type="NCBIfam" id="NF046062">
    <property type="entry name" value="citrull_CtlX"/>
    <property type="match status" value="1"/>
</dbReference>
<evidence type="ECO:0000313" key="1">
    <source>
        <dbReference type="EMBL" id="TCZ70490.1"/>
    </source>
</evidence>
<organism evidence="1 2">
    <name type="scientific">Flaviaesturariibacter aridisoli</name>
    <dbReference type="NCBI Taxonomy" id="2545761"/>
    <lineage>
        <taxon>Bacteria</taxon>
        <taxon>Pseudomonadati</taxon>
        <taxon>Bacteroidota</taxon>
        <taxon>Chitinophagia</taxon>
        <taxon>Chitinophagales</taxon>
        <taxon>Chitinophagaceae</taxon>
        <taxon>Flaviaestuariibacter</taxon>
    </lineage>
</organism>
<sequence length="317" mass="34999">MNSCAGTVLMIRPAAFRYNEETAVNNYFQQPSRISTEELQTLARQEFDGMVQQLQRAGVEVLVIEDSPQPVKPDAVFPNNWLSTTADGRVHLYPLFAPNRRAERRSGIVTLLQRLFNVERVNDWSFLEENGLFLEGTGSIVFDHSGKTAYAALSPRTSREALMLLAGAHGYAPVSFDAQDAQGRPIYHTNVLLSIGDGFALGCSAALVNEEEQMQVQRRLAESGHEWIDLDFAELEAFGANLLQLQNRKGERVIALSQTAFDVFRPATKNKLEQYGTLLPIAVPTIERVNGGSVRCMLCEIFLTPKAAPAGASPLSQ</sequence>
<dbReference type="Pfam" id="PF19420">
    <property type="entry name" value="DDAH_eukar"/>
    <property type="match status" value="1"/>
</dbReference>
<dbReference type="InterPro" id="IPR014541">
    <property type="entry name" value="Amdntrnsf_FN0238"/>
</dbReference>
<dbReference type="PANTHER" id="PTHR43224">
    <property type="entry name" value="AMIDINOTRANSFERASE"/>
    <property type="match status" value="1"/>
</dbReference>
<gene>
    <name evidence="1" type="ORF">E0486_11075</name>
</gene>
<dbReference type="Gene3D" id="3.75.10.10">
    <property type="entry name" value="L-arginine/glycine Amidinotransferase, Chain A"/>
    <property type="match status" value="1"/>
</dbReference>
<protein>
    <submittedName>
        <fullName evidence="1">Amidinotransferase</fullName>
    </submittedName>
</protein>
<dbReference type="Proteomes" id="UP000295164">
    <property type="component" value="Unassembled WGS sequence"/>
</dbReference>
<keyword evidence="2" id="KW-1185">Reference proteome</keyword>
<keyword evidence="1" id="KW-0808">Transferase</keyword>
<name>A0A4R4E3A1_9BACT</name>
<reference evidence="1 2" key="1">
    <citation type="submission" date="2019-03" db="EMBL/GenBank/DDBJ databases">
        <authorList>
            <person name="Kim M.K.M."/>
        </authorList>
    </citation>
    <scope>NUCLEOTIDE SEQUENCE [LARGE SCALE GENOMIC DNA]</scope>
    <source>
        <strain evidence="1 2">17J68-15</strain>
    </source>
</reference>
<dbReference type="SUPFAM" id="SSF55909">
    <property type="entry name" value="Pentein"/>
    <property type="match status" value="1"/>
</dbReference>
<dbReference type="PIRSF" id="PIRSF028188">
    <property type="entry name" value="Amdntrnsf_FN0238"/>
    <property type="match status" value="1"/>
</dbReference>
<comment type="caution">
    <text evidence="1">The sequence shown here is derived from an EMBL/GenBank/DDBJ whole genome shotgun (WGS) entry which is preliminary data.</text>
</comment>
<dbReference type="RefSeq" id="WP_131852244.1">
    <property type="nucleotide sequence ID" value="NZ_SKFH01000016.1"/>
</dbReference>
<accession>A0A4R4E3A1</accession>
<dbReference type="AlphaFoldDB" id="A0A4R4E3A1"/>
<dbReference type="OrthoDB" id="9788268at2"/>
<dbReference type="GO" id="GO:0016740">
    <property type="term" value="F:transferase activity"/>
    <property type="evidence" value="ECO:0007669"/>
    <property type="project" value="UniProtKB-KW"/>
</dbReference>
<dbReference type="PANTHER" id="PTHR43224:SF1">
    <property type="entry name" value="AMIDINOTRANSFERASE"/>
    <property type="match status" value="1"/>
</dbReference>
<proteinExistence type="predicted"/>